<keyword evidence="2" id="KW-1185">Reference proteome</keyword>
<dbReference type="SUPFAM" id="SSF46785">
    <property type="entry name" value="Winged helix' DNA-binding domain"/>
    <property type="match status" value="1"/>
</dbReference>
<comment type="caution">
    <text evidence="1">The sequence shown here is derived from an EMBL/GenBank/DDBJ whole genome shotgun (WGS) entry which is preliminary data.</text>
</comment>
<evidence type="ECO:0000313" key="2">
    <source>
        <dbReference type="Proteomes" id="UP001165667"/>
    </source>
</evidence>
<protein>
    <submittedName>
        <fullName evidence="1">AAA family ATPase</fullName>
    </submittedName>
</protein>
<sequence>MMAERTTKRRQRRITVEEIEEVERIRMSTLDPLGETDGIEEVPAPSPRLLPLQSAYSFGLEWKPPDFIVEPFLCSGTLFGLTAGTGTGKTGLMLSLALAVASGRSEVLGLPSRKGRVVFVTIENPAHVRGRMVVTARFFDIRIGKLGNQFIIIRGRCSPEDLLFSLQQVTLHGHEISLVIIDGFSAMFDGKDLNSGVEGGEFLRRLRPITELRGAPAVLVAMHPGKGAGNDELVPVGSGMLLNELDANLVLRRNSVEKCVDLHWAGKIRGLDFAPISFVHELATSPLILDSEDRPIQMPVMRRHVPSKPSPVALTDTRPASPPALLKAMITHPEGPQRTWAADVGCSQAMVGKHLKRLEQDHFAASEKGHWTITEKGREEAQKWA</sequence>
<proteinExistence type="predicted"/>
<name>A0AA41Z9R7_9HYPH</name>
<evidence type="ECO:0000313" key="1">
    <source>
        <dbReference type="EMBL" id="MCW6513103.1"/>
    </source>
</evidence>
<dbReference type="InterPro" id="IPR027417">
    <property type="entry name" value="P-loop_NTPase"/>
</dbReference>
<dbReference type="Gene3D" id="3.40.50.300">
    <property type="entry name" value="P-loop containing nucleotide triphosphate hydrolases"/>
    <property type="match status" value="1"/>
</dbReference>
<organism evidence="1 2">
    <name type="scientific">Lichenifustis flavocetrariae</name>
    <dbReference type="NCBI Taxonomy" id="2949735"/>
    <lineage>
        <taxon>Bacteria</taxon>
        <taxon>Pseudomonadati</taxon>
        <taxon>Pseudomonadota</taxon>
        <taxon>Alphaproteobacteria</taxon>
        <taxon>Hyphomicrobiales</taxon>
        <taxon>Lichenihabitantaceae</taxon>
        <taxon>Lichenifustis</taxon>
    </lineage>
</organism>
<dbReference type="EMBL" id="JAMOIM010000095">
    <property type="protein sequence ID" value="MCW6513103.1"/>
    <property type="molecule type" value="Genomic_DNA"/>
</dbReference>
<gene>
    <name evidence="1" type="ORF">M8523_35210</name>
</gene>
<dbReference type="Proteomes" id="UP001165667">
    <property type="component" value="Unassembled WGS sequence"/>
</dbReference>
<dbReference type="InterPro" id="IPR036390">
    <property type="entry name" value="WH_DNA-bd_sf"/>
</dbReference>
<dbReference type="RefSeq" id="WP_282589478.1">
    <property type="nucleotide sequence ID" value="NZ_JAMOIM010000095.1"/>
</dbReference>
<dbReference type="Pfam" id="PF13481">
    <property type="entry name" value="AAA_25"/>
    <property type="match status" value="1"/>
</dbReference>
<accession>A0AA41Z9R7</accession>
<dbReference type="SUPFAM" id="SSF52540">
    <property type="entry name" value="P-loop containing nucleoside triphosphate hydrolases"/>
    <property type="match status" value="1"/>
</dbReference>
<reference evidence="1" key="1">
    <citation type="submission" date="2022-05" db="EMBL/GenBank/DDBJ databases">
        <authorList>
            <person name="Pankratov T."/>
        </authorList>
    </citation>
    <scope>NUCLEOTIDE SEQUENCE</scope>
    <source>
        <strain evidence="1">BP6-180914</strain>
    </source>
</reference>
<dbReference type="AlphaFoldDB" id="A0AA41Z9R7"/>